<dbReference type="Pfam" id="PF00294">
    <property type="entry name" value="PfkB"/>
    <property type="match status" value="1"/>
</dbReference>
<dbReference type="InterPro" id="IPR002173">
    <property type="entry name" value="Carboh/pur_kinase_PfkB_CS"/>
</dbReference>
<organism evidence="5 6">
    <name type="scientific">Christiangramia antarctica</name>
    <dbReference type="NCBI Taxonomy" id="2058158"/>
    <lineage>
        <taxon>Bacteria</taxon>
        <taxon>Pseudomonadati</taxon>
        <taxon>Bacteroidota</taxon>
        <taxon>Flavobacteriia</taxon>
        <taxon>Flavobacteriales</taxon>
        <taxon>Flavobacteriaceae</taxon>
        <taxon>Christiangramia</taxon>
    </lineage>
</organism>
<evidence type="ECO:0000256" key="3">
    <source>
        <dbReference type="ARBA" id="ARBA00022777"/>
    </source>
</evidence>
<dbReference type="Gene3D" id="3.40.1190.20">
    <property type="match status" value="1"/>
</dbReference>
<dbReference type="PANTHER" id="PTHR43085">
    <property type="entry name" value="HEXOKINASE FAMILY MEMBER"/>
    <property type="match status" value="1"/>
</dbReference>
<dbReference type="GO" id="GO:0016301">
    <property type="term" value="F:kinase activity"/>
    <property type="evidence" value="ECO:0007669"/>
    <property type="project" value="UniProtKB-KW"/>
</dbReference>
<accession>A0ABW5X9U0</accession>
<reference evidence="6" key="1">
    <citation type="journal article" date="2019" name="Int. J. Syst. Evol. Microbiol.">
        <title>The Global Catalogue of Microorganisms (GCM) 10K type strain sequencing project: providing services to taxonomists for standard genome sequencing and annotation.</title>
        <authorList>
            <consortium name="The Broad Institute Genomics Platform"/>
            <consortium name="The Broad Institute Genome Sequencing Center for Infectious Disease"/>
            <person name="Wu L."/>
            <person name="Ma J."/>
        </authorList>
    </citation>
    <scope>NUCLEOTIDE SEQUENCE [LARGE SCALE GENOMIC DNA]</scope>
    <source>
        <strain evidence="6">KCTC 52925</strain>
    </source>
</reference>
<evidence type="ECO:0000259" key="4">
    <source>
        <dbReference type="Pfam" id="PF00294"/>
    </source>
</evidence>
<gene>
    <name evidence="5" type="ORF">ACFSYS_17120</name>
</gene>
<evidence type="ECO:0000313" key="5">
    <source>
        <dbReference type="EMBL" id="MFD2835013.1"/>
    </source>
</evidence>
<dbReference type="InterPro" id="IPR029056">
    <property type="entry name" value="Ribokinase-like"/>
</dbReference>
<comment type="caution">
    <text evidence="5">The sequence shown here is derived from an EMBL/GenBank/DDBJ whole genome shotgun (WGS) entry which is preliminary data.</text>
</comment>
<sequence length="294" mass="32690">MSKKVVCFGEVLWDLLPSGKEIGGAPLNVALRLNSLNISTTIISRVGNDEHGRKLVEYLESKGLNSLIQEDSIYNTGLVDVKINDSGNASYEIQYPAAWDHIEYENSAIKTVSSADVFIYGSLACRNEKSASTLFKLLKKAKYKVFDLNLRKPYYKVEILLKLMEEADLIKVNEEELNEICELLGERQLSIAENMKFLSRKTNTGHLCVTRGACGVILLHKDNFYHNTGHYIKVKDSIGAGDSFLAGYISNLIKGQEPNIALDYACAIGSIVATKKGANSEVTMEEVNTLMWHD</sequence>
<dbReference type="InterPro" id="IPR050306">
    <property type="entry name" value="PfkB_Carbo_kinase"/>
</dbReference>
<proteinExistence type="inferred from homology"/>
<evidence type="ECO:0000256" key="2">
    <source>
        <dbReference type="ARBA" id="ARBA00022679"/>
    </source>
</evidence>
<dbReference type="PROSITE" id="PS00584">
    <property type="entry name" value="PFKB_KINASES_2"/>
    <property type="match status" value="1"/>
</dbReference>
<dbReference type="EC" id="2.7.1.-" evidence="5"/>
<dbReference type="PANTHER" id="PTHR43085:SF57">
    <property type="entry name" value="CARBOHYDRATE KINASE PFKB DOMAIN-CONTAINING PROTEIN"/>
    <property type="match status" value="1"/>
</dbReference>
<evidence type="ECO:0000256" key="1">
    <source>
        <dbReference type="ARBA" id="ARBA00010688"/>
    </source>
</evidence>
<keyword evidence="6" id="KW-1185">Reference proteome</keyword>
<dbReference type="RefSeq" id="WP_251740153.1">
    <property type="nucleotide sequence ID" value="NZ_JBHUOJ010000037.1"/>
</dbReference>
<dbReference type="CDD" id="cd01167">
    <property type="entry name" value="bac_FRK"/>
    <property type="match status" value="1"/>
</dbReference>
<comment type="similarity">
    <text evidence="1">Belongs to the carbohydrate kinase PfkB family.</text>
</comment>
<name>A0ABW5X9U0_9FLAO</name>
<dbReference type="EMBL" id="JBHUOJ010000037">
    <property type="protein sequence ID" value="MFD2835013.1"/>
    <property type="molecule type" value="Genomic_DNA"/>
</dbReference>
<keyword evidence="3 5" id="KW-0418">Kinase</keyword>
<dbReference type="SUPFAM" id="SSF53613">
    <property type="entry name" value="Ribokinase-like"/>
    <property type="match status" value="1"/>
</dbReference>
<keyword evidence="2 5" id="KW-0808">Transferase</keyword>
<evidence type="ECO:0000313" key="6">
    <source>
        <dbReference type="Proteomes" id="UP001597438"/>
    </source>
</evidence>
<feature type="domain" description="Carbohydrate kinase PfkB" evidence="4">
    <location>
        <begin position="20"/>
        <end position="280"/>
    </location>
</feature>
<dbReference type="Proteomes" id="UP001597438">
    <property type="component" value="Unassembled WGS sequence"/>
</dbReference>
<dbReference type="InterPro" id="IPR011611">
    <property type="entry name" value="PfkB_dom"/>
</dbReference>
<protein>
    <submittedName>
        <fullName evidence="5">Carbohydrate kinase</fullName>
        <ecNumber evidence="5">2.7.1.-</ecNumber>
    </submittedName>
</protein>